<sequence length="146" mass="16327">MINADDVFDVLADTTRRRMLALLMAEDELSVAELCYAIDCSQPKASRHLAKLRDARVVSVRRDRVWKHYRLHPQLPAWAFQVLQTMTHSGEQASMLGRDLNRLATMPDRPIGAEHARATPQSTNVEYLPVRAAPATPNSVTPAPTV</sequence>
<dbReference type="PRINTS" id="PR00778">
    <property type="entry name" value="HTHARSR"/>
</dbReference>
<dbReference type="Pfam" id="PF12840">
    <property type="entry name" value="HTH_20"/>
    <property type="match status" value="1"/>
</dbReference>
<dbReference type="InterPro" id="IPR001845">
    <property type="entry name" value="HTH_ArsR_DNA-bd_dom"/>
</dbReference>
<evidence type="ECO:0000256" key="4">
    <source>
        <dbReference type="ARBA" id="ARBA00023163"/>
    </source>
</evidence>
<comment type="caution">
    <text evidence="6">The sequence shown here is derived from an EMBL/GenBank/DDBJ whole genome shotgun (WGS) entry which is preliminary data.</text>
</comment>
<evidence type="ECO:0000313" key="7">
    <source>
        <dbReference type="Proteomes" id="UP000575898"/>
    </source>
</evidence>
<dbReference type="Proteomes" id="UP000575898">
    <property type="component" value="Unassembled WGS sequence"/>
</dbReference>
<evidence type="ECO:0000256" key="1">
    <source>
        <dbReference type="ARBA" id="ARBA00022849"/>
    </source>
</evidence>
<name>A0A840MCJ4_9PROT</name>
<evidence type="ECO:0000259" key="5">
    <source>
        <dbReference type="PROSITE" id="PS50987"/>
    </source>
</evidence>
<dbReference type="RefSeq" id="WP_184034222.1">
    <property type="nucleotide sequence ID" value="NZ_JACHHY010000002.1"/>
</dbReference>
<keyword evidence="3" id="KW-0238">DNA-binding</keyword>
<organism evidence="6 7">
    <name type="scientific">Chitinivorax tropicus</name>
    <dbReference type="NCBI Taxonomy" id="714531"/>
    <lineage>
        <taxon>Bacteria</taxon>
        <taxon>Pseudomonadati</taxon>
        <taxon>Pseudomonadota</taxon>
        <taxon>Betaproteobacteria</taxon>
        <taxon>Chitinivorax</taxon>
    </lineage>
</organism>
<protein>
    <submittedName>
        <fullName evidence="6">ArsR family transcriptional regulator</fullName>
    </submittedName>
</protein>
<dbReference type="Gene3D" id="1.10.10.10">
    <property type="entry name" value="Winged helix-like DNA-binding domain superfamily/Winged helix DNA-binding domain"/>
    <property type="match status" value="1"/>
</dbReference>
<evidence type="ECO:0000256" key="3">
    <source>
        <dbReference type="ARBA" id="ARBA00023125"/>
    </source>
</evidence>
<keyword evidence="7" id="KW-1185">Reference proteome</keyword>
<evidence type="ECO:0000256" key="2">
    <source>
        <dbReference type="ARBA" id="ARBA00023015"/>
    </source>
</evidence>
<dbReference type="NCBIfam" id="NF033788">
    <property type="entry name" value="HTH_metalloreg"/>
    <property type="match status" value="1"/>
</dbReference>
<dbReference type="EMBL" id="JACHHY010000002">
    <property type="protein sequence ID" value="MBB5017034.1"/>
    <property type="molecule type" value="Genomic_DNA"/>
</dbReference>
<accession>A0A840MCJ4</accession>
<dbReference type="InterPro" id="IPR036388">
    <property type="entry name" value="WH-like_DNA-bd_sf"/>
</dbReference>
<dbReference type="InterPro" id="IPR036390">
    <property type="entry name" value="WH_DNA-bd_sf"/>
</dbReference>
<keyword evidence="4" id="KW-0804">Transcription</keyword>
<dbReference type="CDD" id="cd00090">
    <property type="entry name" value="HTH_ARSR"/>
    <property type="match status" value="1"/>
</dbReference>
<dbReference type="GO" id="GO:0003700">
    <property type="term" value="F:DNA-binding transcription factor activity"/>
    <property type="evidence" value="ECO:0007669"/>
    <property type="project" value="InterPro"/>
</dbReference>
<dbReference type="PANTHER" id="PTHR33154:SF18">
    <property type="entry name" value="ARSENICAL RESISTANCE OPERON REPRESSOR"/>
    <property type="match status" value="1"/>
</dbReference>
<gene>
    <name evidence="6" type="ORF">HNQ59_000296</name>
</gene>
<dbReference type="SUPFAM" id="SSF46785">
    <property type="entry name" value="Winged helix' DNA-binding domain"/>
    <property type="match status" value="1"/>
</dbReference>
<proteinExistence type="predicted"/>
<dbReference type="GO" id="GO:0046685">
    <property type="term" value="P:response to arsenic-containing substance"/>
    <property type="evidence" value="ECO:0007669"/>
    <property type="project" value="UniProtKB-KW"/>
</dbReference>
<dbReference type="SMART" id="SM00418">
    <property type="entry name" value="HTH_ARSR"/>
    <property type="match status" value="1"/>
</dbReference>
<dbReference type="AlphaFoldDB" id="A0A840MCJ4"/>
<dbReference type="InterPro" id="IPR051081">
    <property type="entry name" value="HTH_MetalResp_TranReg"/>
</dbReference>
<keyword evidence="1" id="KW-0059">Arsenical resistance</keyword>
<evidence type="ECO:0000313" key="6">
    <source>
        <dbReference type="EMBL" id="MBB5017034.1"/>
    </source>
</evidence>
<dbReference type="PANTHER" id="PTHR33154">
    <property type="entry name" value="TRANSCRIPTIONAL REGULATOR, ARSR FAMILY"/>
    <property type="match status" value="1"/>
</dbReference>
<dbReference type="GO" id="GO:0003677">
    <property type="term" value="F:DNA binding"/>
    <property type="evidence" value="ECO:0007669"/>
    <property type="project" value="UniProtKB-KW"/>
</dbReference>
<dbReference type="InterPro" id="IPR011991">
    <property type="entry name" value="ArsR-like_HTH"/>
</dbReference>
<dbReference type="PROSITE" id="PS50987">
    <property type="entry name" value="HTH_ARSR_2"/>
    <property type="match status" value="1"/>
</dbReference>
<feature type="domain" description="HTH arsR-type" evidence="5">
    <location>
        <begin position="1"/>
        <end position="90"/>
    </location>
</feature>
<keyword evidence="2" id="KW-0805">Transcription regulation</keyword>
<reference evidence="6 7" key="1">
    <citation type="submission" date="2020-08" db="EMBL/GenBank/DDBJ databases">
        <title>Genomic Encyclopedia of Type Strains, Phase IV (KMG-IV): sequencing the most valuable type-strain genomes for metagenomic binning, comparative biology and taxonomic classification.</title>
        <authorList>
            <person name="Goeker M."/>
        </authorList>
    </citation>
    <scope>NUCLEOTIDE SEQUENCE [LARGE SCALE GENOMIC DNA]</scope>
    <source>
        <strain evidence="6 7">DSM 27165</strain>
    </source>
</reference>